<feature type="signal peptide" evidence="2">
    <location>
        <begin position="1"/>
        <end position="25"/>
    </location>
</feature>
<evidence type="ECO:0000256" key="1">
    <source>
        <dbReference type="SAM" id="Phobius"/>
    </source>
</evidence>
<dbReference type="InterPro" id="IPR003609">
    <property type="entry name" value="Pan_app"/>
</dbReference>
<feature type="domain" description="Apple" evidence="3">
    <location>
        <begin position="637"/>
        <end position="727"/>
    </location>
</feature>
<dbReference type="PANTHER" id="PTHR36902">
    <property type="entry name" value="ENRICHED IN SURFACE-LABELED PROTEOME PROTEIN 9"/>
    <property type="match status" value="1"/>
</dbReference>
<evidence type="ECO:0000313" key="4">
    <source>
        <dbReference type="EMBL" id="GFO08185.1"/>
    </source>
</evidence>
<dbReference type="InterPro" id="IPR058831">
    <property type="entry name" value="LolA-like_dom_2nd"/>
</dbReference>
<dbReference type="Gene3D" id="3.50.4.10">
    <property type="entry name" value="Hepatocyte Growth Factor"/>
    <property type="match status" value="1"/>
</dbReference>
<sequence length="869" mass="98675">MTTRLKWSVLALFVAIAPVFETTWADDKPYCVPMTDLSGKRLPSLNLTAFTVEYRVIIQDKQYTMWARESYDFFNNRVRMDILKNGLEQALLIDYTDNTYIFYEYLNEEKSNYSCNIQKLDQVTSDNLDVFGFKPQFAKGFGEMYKGQTVIDGLPVDRWQSCITWDDVGATFTLDYYFTTNSFKPRDLLTPRQIPVRAEVMGIVKKGNAKARQIHHVYEYLDFRVFDRLNWDTFSLPDFMICSGEMSVWNRGFPIPPDSMSYTVEKVVSAFSDPNDNDARVDLSTVYYDAGRRLVRVDKEAFTTITDFSTGLEYGIDPSGCTIRAIDPAHVSWAVKEDGVIKMVDMNEIALMRNIFYFTGYKLFRGVLTLAFAGTEKGYQLEAYLSLDGTTPLGLKVKSLSTDSLITYNIFNFLASSQRSKENGFDVSKCVKSDDTINKIITWIPQRHFYDIVENLDIEDLRVKVAEFVGISSLQIVTEDYAFDIVQGTVHWFVSFLGFDSQQSQAKVENQLPIKPVSEIDETVHNAIWGATLQCTVSKGLYGSSLMIATEINPMGTLRLSIESDIEYSYGVTYDQCVKKFEEKETFVSAENEHKCAQVCADLKVIPCTMFQYTKSTQACQLSWMEKRPELVPTPGCNFHAHMYRLNFIRYPGQVLMARSDSAYREASDEDSCAKQCMEEKNFFCESFDYCQTEQRCQIYDTHFFSDEATPQKSDDSVKCSHFSRSYSSHYKYTFGRDFNSAEAIDVSVDWYGNCPYMCLTLEGGCAAFSDCRGKGSEKRCKILPATKAETAVFDIYKSSCVTGIPRGNVGIGKIALSAVQSIQTGSDEGSRYTGAEMFGLSVAMSLVGVLCAILTVFLLRHFNMWEGF</sequence>
<comment type="caution">
    <text evidence="4">The sequence shown here is derived from an EMBL/GenBank/DDBJ whole genome shotgun (WGS) entry which is preliminary data.</text>
</comment>
<proteinExistence type="predicted"/>
<dbReference type="PANTHER" id="PTHR36902:SF1">
    <property type="entry name" value="ENRICHED IN SURFACE-LABELED PROTEOME PROTEIN 9"/>
    <property type="match status" value="1"/>
</dbReference>
<feature type="transmembrane region" description="Helical" evidence="1">
    <location>
        <begin position="838"/>
        <end position="860"/>
    </location>
</feature>
<evidence type="ECO:0000256" key="2">
    <source>
        <dbReference type="SAM" id="SignalP"/>
    </source>
</evidence>
<keyword evidence="1" id="KW-1133">Transmembrane helix</keyword>
<name>A0AAV4AJ42_9GAST</name>
<organism evidence="4 5">
    <name type="scientific">Plakobranchus ocellatus</name>
    <dbReference type="NCBI Taxonomy" id="259542"/>
    <lineage>
        <taxon>Eukaryota</taxon>
        <taxon>Metazoa</taxon>
        <taxon>Spiralia</taxon>
        <taxon>Lophotrochozoa</taxon>
        <taxon>Mollusca</taxon>
        <taxon>Gastropoda</taxon>
        <taxon>Heterobranchia</taxon>
        <taxon>Euthyneura</taxon>
        <taxon>Panpulmonata</taxon>
        <taxon>Sacoglossa</taxon>
        <taxon>Placobranchoidea</taxon>
        <taxon>Plakobranchidae</taxon>
        <taxon>Plakobranchus</taxon>
    </lineage>
</organism>
<protein>
    <recommendedName>
        <fullName evidence="3">Apple domain-containing protein</fullName>
    </recommendedName>
</protein>
<keyword evidence="5" id="KW-1185">Reference proteome</keyword>
<dbReference type="Pfam" id="PF25898">
    <property type="entry name" value="LolA_2nd_metazoa"/>
    <property type="match status" value="2"/>
</dbReference>
<dbReference type="Proteomes" id="UP000735302">
    <property type="component" value="Unassembled WGS sequence"/>
</dbReference>
<feature type="chain" id="PRO_5043562390" description="Apple domain-containing protein" evidence="2">
    <location>
        <begin position="26"/>
        <end position="869"/>
    </location>
</feature>
<dbReference type="EMBL" id="BLXT01003952">
    <property type="protein sequence ID" value="GFO08185.1"/>
    <property type="molecule type" value="Genomic_DNA"/>
</dbReference>
<dbReference type="AlphaFoldDB" id="A0AAV4AJ42"/>
<dbReference type="SUPFAM" id="SSF57414">
    <property type="entry name" value="Hairpin loop containing domain-like"/>
    <property type="match status" value="1"/>
</dbReference>
<dbReference type="Pfam" id="PF00024">
    <property type="entry name" value="PAN_1"/>
    <property type="match status" value="2"/>
</dbReference>
<gene>
    <name evidence="4" type="ORF">PoB_003469000</name>
</gene>
<evidence type="ECO:0000259" key="3">
    <source>
        <dbReference type="PROSITE" id="PS50948"/>
    </source>
</evidence>
<reference evidence="4 5" key="1">
    <citation type="journal article" date="2021" name="Elife">
        <title>Chloroplast acquisition without the gene transfer in kleptoplastic sea slugs, Plakobranchus ocellatus.</title>
        <authorList>
            <person name="Maeda T."/>
            <person name="Takahashi S."/>
            <person name="Yoshida T."/>
            <person name="Shimamura S."/>
            <person name="Takaki Y."/>
            <person name="Nagai Y."/>
            <person name="Toyoda A."/>
            <person name="Suzuki Y."/>
            <person name="Arimoto A."/>
            <person name="Ishii H."/>
            <person name="Satoh N."/>
            <person name="Nishiyama T."/>
            <person name="Hasebe M."/>
            <person name="Maruyama T."/>
            <person name="Minagawa J."/>
            <person name="Obokata J."/>
            <person name="Shigenobu S."/>
        </authorList>
    </citation>
    <scope>NUCLEOTIDE SEQUENCE [LARGE SCALE GENOMIC DNA]</scope>
</reference>
<keyword evidence="1" id="KW-0812">Transmembrane</keyword>
<keyword evidence="1" id="KW-0472">Membrane</keyword>
<keyword evidence="2" id="KW-0732">Signal</keyword>
<evidence type="ECO:0000313" key="5">
    <source>
        <dbReference type="Proteomes" id="UP000735302"/>
    </source>
</evidence>
<accession>A0AAV4AJ42</accession>
<dbReference type="PROSITE" id="PS50948">
    <property type="entry name" value="PAN"/>
    <property type="match status" value="1"/>
</dbReference>